<evidence type="ECO:0000259" key="1">
    <source>
        <dbReference type="Pfam" id="PF26348"/>
    </source>
</evidence>
<sequence length="130" mass="14629">MKNPPSSPLLSWREVLARHKSLRGIAKNSLLADEGESGYRNVFLPDGRIVYVGEGLEGHQQPTGGNAVLLEALQTRRPLRVFLREGVNRWRDLGPYRVEGVEYRREAAEGRYVYWFTLAPVESGGKFSTG</sequence>
<dbReference type="Proteomes" id="UP000265715">
    <property type="component" value="Unassembled WGS sequence"/>
</dbReference>
<comment type="caution">
    <text evidence="2">The sequence shown here is derived from an EMBL/GenBank/DDBJ whole genome shotgun (WGS) entry which is preliminary data.</text>
</comment>
<dbReference type="OrthoDB" id="32277at2"/>
<feature type="domain" description="ScoMcrA-like SRA" evidence="1">
    <location>
        <begin position="33"/>
        <end position="123"/>
    </location>
</feature>
<organism evidence="2 3">
    <name type="scientific">Calidithermus terrae</name>
    <dbReference type="NCBI Taxonomy" id="1408545"/>
    <lineage>
        <taxon>Bacteria</taxon>
        <taxon>Thermotogati</taxon>
        <taxon>Deinococcota</taxon>
        <taxon>Deinococci</taxon>
        <taxon>Thermales</taxon>
        <taxon>Thermaceae</taxon>
        <taxon>Calidithermus</taxon>
    </lineage>
</organism>
<dbReference type="Pfam" id="PF26348">
    <property type="entry name" value="SRA_ScoMcrA"/>
    <property type="match status" value="1"/>
</dbReference>
<protein>
    <recommendedName>
        <fullName evidence="1">ScoMcrA-like SRA domain-containing protein</fullName>
    </recommendedName>
</protein>
<keyword evidence="3" id="KW-1185">Reference proteome</keyword>
<proteinExistence type="predicted"/>
<dbReference type="InterPro" id="IPR058712">
    <property type="entry name" value="SRA_ScoMcrA"/>
</dbReference>
<reference evidence="2 3" key="1">
    <citation type="submission" date="2018-08" db="EMBL/GenBank/DDBJ databases">
        <title>Meiothermus terrae DSM 26712 genome sequencing project.</title>
        <authorList>
            <person name="Da Costa M.S."/>
            <person name="Albuquerque L."/>
            <person name="Raposo P."/>
            <person name="Froufe H.J.C."/>
            <person name="Barroso C.S."/>
            <person name="Egas C."/>
        </authorList>
    </citation>
    <scope>NUCLEOTIDE SEQUENCE [LARGE SCALE GENOMIC DNA]</scope>
    <source>
        <strain evidence="2 3">DSM 26712</strain>
    </source>
</reference>
<gene>
    <name evidence="2" type="ORF">Mterra_01745</name>
</gene>
<accession>A0A399EMR3</accession>
<dbReference type="RefSeq" id="WP_119314869.1">
    <property type="nucleotide sequence ID" value="NZ_QXDL01000061.1"/>
</dbReference>
<evidence type="ECO:0000313" key="3">
    <source>
        <dbReference type="Proteomes" id="UP000265715"/>
    </source>
</evidence>
<name>A0A399EMR3_9DEIN</name>
<dbReference type="AlphaFoldDB" id="A0A399EMR3"/>
<dbReference type="EMBL" id="QXDL01000061">
    <property type="protein sequence ID" value="RIH85258.1"/>
    <property type="molecule type" value="Genomic_DNA"/>
</dbReference>
<evidence type="ECO:0000313" key="2">
    <source>
        <dbReference type="EMBL" id="RIH85258.1"/>
    </source>
</evidence>